<reference evidence="1" key="2">
    <citation type="journal article" date="2024" name="Plant">
        <title>Genomic evolution and insights into agronomic trait innovations of Sesamum species.</title>
        <authorList>
            <person name="Miao H."/>
            <person name="Wang L."/>
            <person name="Qu L."/>
            <person name="Liu H."/>
            <person name="Sun Y."/>
            <person name="Le M."/>
            <person name="Wang Q."/>
            <person name="Wei S."/>
            <person name="Zheng Y."/>
            <person name="Lin W."/>
            <person name="Duan Y."/>
            <person name="Cao H."/>
            <person name="Xiong S."/>
            <person name="Wang X."/>
            <person name="Wei L."/>
            <person name="Li C."/>
            <person name="Ma Q."/>
            <person name="Ju M."/>
            <person name="Zhao R."/>
            <person name="Li G."/>
            <person name="Mu C."/>
            <person name="Tian Q."/>
            <person name="Mei H."/>
            <person name="Zhang T."/>
            <person name="Gao T."/>
            <person name="Zhang H."/>
        </authorList>
    </citation>
    <scope>NUCLEOTIDE SEQUENCE</scope>
    <source>
        <strain evidence="1">KEN1</strain>
    </source>
</reference>
<evidence type="ECO:0000313" key="1">
    <source>
        <dbReference type="EMBL" id="KAL0420652.1"/>
    </source>
</evidence>
<protein>
    <submittedName>
        <fullName evidence="1">MAP3K epsilon protein kinase</fullName>
    </submittedName>
</protein>
<dbReference type="GO" id="GO:0016301">
    <property type="term" value="F:kinase activity"/>
    <property type="evidence" value="ECO:0007669"/>
    <property type="project" value="UniProtKB-KW"/>
</dbReference>
<proteinExistence type="predicted"/>
<reference evidence="1" key="1">
    <citation type="submission" date="2020-06" db="EMBL/GenBank/DDBJ databases">
        <authorList>
            <person name="Li T."/>
            <person name="Hu X."/>
            <person name="Zhang T."/>
            <person name="Song X."/>
            <person name="Zhang H."/>
            <person name="Dai N."/>
            <person name="Sheng W."/>
            <person name="Hou X."/>
            <person name="Wei L."/>
        </authorList>
    </citation>
    <scope>NUCLEOTIDE SEQUENCE</scope>
    <source>
        <strain evidence="1">KEN1</strain>
        <tissue evidence="1">Leaf</tissue>
    </source>
</reference>
<accession>A0AAW2UV41</accession>
<dbReference type="EMBL" id="JACGWN010000011">
    <property type="protein sequence ID" value="KAL0420652.1"/>
    <property type="molecule type" value="Genomic_DNA"/>
</dbReference>
<gene>
    <name evidence="1" type="ORF">Slati_3088100</name>
</gene>
<keyword evidence="1" id="KW-0808">Transferase</keyword>
<name>A0AAW2UV41_9LAMI</name>
<comment type="caution">
    <text evidence="1">The sequence shown here is derived from an EMBL/GenBank/DDBJ whole genome shotgun (WGS) entry which is preliminary data.</text>
</comment>
<keyword evidence="1" id="KW-0418">Kinase</keyword>
<organism evidence="1">
    <name type="scientific">Sesamum latifolium</name>
    <dbReference type="NCBI Taxonomy" id="2727402"/>
    <lineage>
        <taxon>Eukaryota</taxon>
        <taxon>Viridiplantae</taxon>
        <taxon>Streptophyta</taxon>
        <taxon>Embryophyta</taxon>
        <taxon>Tracheophyta</taxon>
        <taxon>Spermatophyta</taxon>
        <taxon>Magnoliopsida</taxon>
        <taxon>eudicotyledons</taxon>
        <taxon>Gunneridae</taxon>
        <taxon>Pentapetalae</taxon>
        <taxon>asterids</taxon>
        <taxon>lamiids</taxon>
        <taxon>Lamiales</taxon>
        <taxon>Pedaliaceae</taxon>
        <taxon>Sesamum</taxon>
    </lineage>
</organism>
<dbReference type="AlphaFoldDB" id="A0AAW2UV41"/>
<sequence length="93" mass="10351">MHELIPSHFLESSEMVHMAIDGMWQVFKLKKCTSRNDFCRIAAKNGILLRLVNTLYNLDEAIRLASGATGGGFALDRLDLRPRSTSLDSSNPS</sequence>